<dbReference type="EMBL" id="CM047905">
    <property type="protein sequence ID" value="KAJ0088056.1"/>
    <property type="molecule type" value="Genomic_DNA"/>
</dbReference>
<evidence type="ECO:0000313" key="2">
    <source>
        <dbReference type="Proteomes" id="UP001164250"/>
    </source>
</evidence>
<comment type="caution">
    <text evidence="1">The sequence shown here is derived from an EMBL/GenBank/DDBJ whole genome shotgun (WGS) entry which is preliminary data.</text>
</comment>
<gene>
    <name evidence="1" type="ORF">Patl1_32104</name>
</gene>
<dbReference type="Proteomes" id="UP001164250">
    <property type="component" value="Chromosome 9"/>
</dbReference>
<accession>A0ACC1AMY6</accession>
<organism evidence="1 2">
    <name type="scientific">Pistacia atlantica</name>
    <dbReference type="NCBI Taxonomy" id="434234"/>
    <lineage>
        <taxon>Eukaryota</taxon>
        <taxon>Viridiplantae</taxon>
        <taxon>Streptophyta</taxon>
        <taxon>Embryophyta</taxon>
        <taxon>Tracheophyta</taxon>
        <taxon>Spermatophyta</taxon>
        <taxon>Magnoliopsida</taxon>
        <taxon>eudicotyledons</taxon>
        <taxon>Gunneridae</taxon>
        <taxon>Pentapetalae</taxon>
        <taxon>rosids</taxon>
        <taxon>malvids</taxon>
        <taxon>Sapindales</taxon>
        <taxon>Anacardiaceae</taxon>
        <taxon>Pistacia</taxon>
    </lineage>
</organism>
<sequence>MANFSDGSGSAIHQQGLPERTFCEGFHWYKDNRQESEPNLETGHCKVFMESEDVGRTLDLSLFRSYDELYRKLADMFGIENSETLSHVLYRDVTGAVKHIGDEPFSDFMKTARRLTILMDSSSDNVGV</sequence>
<name>A0ACC1AMY6_9ROSI</name>
<proteinExistence type="predicted"/>
<protein>
    <submittedName>
        <fullName evidence="1">Uncharacterized protein</fullName>
    </submittedName>
</protein>
<reference evidence="2" key="1">
    <citation type="journal article" date="2023" name="G3 (Bethesda)">
        <title>Genome assembly and association tests identify interacting loci associated with vigor, precocity, and sex in interspecific pistachio rootstocks.</title>
        <authorList>
            <person name="Palmer W."/>
            <person name="Jacygrad E."/>
            <person name="Sagayaradj S."/>
            <person name="Cavanaugh K."/>
            <person name="Han R."/>
            <person name="Bertier L."/>
            <person name="Beede B."/>
            <person name="Kafkas S."/>
            <person name="Golino D."/>
            <person name="Preece J."/>
            <person name="Michelmore R."/>
        </authorList>
    </citation>
    <scope>NUCLEOTIDE SEQUENCE [LARGE SCALE GENOMIC DNA]</scope>
</reference>
<keyword evidence="2" id="KW-1185">Reference proteome</keyword>
<evidence type="ECO:0000313" key="1">
    <source>
        <dbReference type="EMBL" id="KAJ0088056.1"/>
    </source>
</evidence>